<keyword evidence="1" id="KW-0378">Hydrolase</keyword>
<dbReference type="OrthoDB" id="9790031at2"/>
<sequence length="268" mass="29753">MSHKYKLVALDVDGTLLNDDHEITEKTKNTVMEAAKQGVEIVLCTGRGPLNSIPFMESMGLGGYVISHNGAATVEVETHNIVHQFGMDPLELEPFMAYCREQGVHFDVNTAFEMYVDQVEELAGPVRSMYENYLMLPSNLPSWEELSDPVVKFTVFGESADMDRVFADWSKWTLPFNMLRSGEFFIDLMHNQASKGNALKQLAVKRGYQADEVLAIGNYFNDITMLTYAGMGIAMDNSPVEVKAAANAVTASNNEDGVHEALVKYCLS</sequence>
<dbReference type="PANTHER" id="PTHR10000:SF8">
    <property type="entry name" value="HAD SUPERFAMILY HYDROLASE-LIKE, TYPE 3"/>
    <property type="match status" value="1"/>
</dbReference>
<dbReference type="InterPro" id="IPR036412">
    <property type="entry name" value="HAD-like_sf"/>
</dbReference>
<dbReference type="InterPro" id="IPR000150">
    <property type="entry name" value="Cof"/>
</dbReference>
<dbReference type="PANTHER" id="PTHR10000">
    <property type="entry name" value="PHOSPHOSERINE PHOSPHATASE"/>
    <property type="match status" value="1"/>
</dbReference>
<dbReference type="GO" id="GO:0000287">
    <property type="term" value="F:magnesium ion binding"/>
    <property type="evidence" value="ECO:0007669"/>
    <property type="project" value="TreeGrafter"/>
</dbReference>
<organism evidence="1 2">
    <name type="scientific">Paenibacillus solani</name>
    <dbReference type="NCBI Taxonomy" id="1705565"/>
    <lineage>
        <taxon>Bacteria</taxon>
        <taxon>Bacillati</taxon>
        <taxon>Bacillota</taxon>
        <taxon>Bacilli</taxon>
        <taxon>Bacillales</taxon>
        <taxon>Paenibacillaceae</taxon>
        <taxon>Paenibacillus</taxon>
    </lineage>
</organism>
<dbReference type="InterPro" id="IPR006379">
    <property type="entry name" value="HAD-SF_hydro_IIB"/>
</dbReference>
<dbReference type="SFLD" id="SFLDS00003">
    <property type="entry name" value="Haloacid_Dehalogenase"/>
    <property type="match status" value="1"/>
</dbReference>
<name>A0A0M1P8S7_9BACL</name>
<dbReference type="AlphaFoldDB" id="A0A0M1P8S7"/>
<dbReference type="NCBIfam" id="TIGR01484">
    <property type="entry name" value="HAD-SF-IIB"/>
    <property type="match status" value="1"/>
</dbReference>
<gene>
    <name evidence="1" type="ORF">AM231_15720</name>
</gene>
<reference evidence="2" key="1">
    <citation type="submission" date="2015-08" db="EMBL/GenBank/DDBJ databases">
        <title>Genome sequencing project for genomic taxonomy and phylogenomics of Bacillus-like bacteria.</title>
        <authorList>
            <person name="Liu B."/>
            <person name="Wang J."/>
            <person name="Zhu Y."/>
            <person name="Liu G."/>
            <person name="Chen Q."/>
            <person name="Chen Z."/>
            <person name="Lan J."/>
            <person name="Che J."/>
            <person name="Ge C."/>
            <person name="Shi H."/>
            <person name="Pan Z."/>
            <person name="Liu X."/>
        </authorList>
    </citation>
    <scope>NUCLEOTIDE SEQUENCE [LARGE SCALE GENOMIC DNA]</scope>
    <source>
        <strain evidence="2">FJAT-22460</strain>
    </source>
</reference>
<dbReference type="Gene3D" id="3.30.1240.10">
    <property type="match status" value="1"/>
</dbReference>
<dbReference type="SFLD" id="SFLDG01140">
    <property type="entry name" value="C2.B:_Phosphomannomutase_and_P"/>
    <property type="match status" value="1"/>
</dbReference>
<dbReference type="Proteomes" id="UP000036932">
    <property type="component" value="Unassembled WGS sequence"/>
</dbReference>
<dbReference type="SUPFAM" id="SSF56784">
    <property type="entry name" value="HAD-like"/>
    <property type="match status" value="1"/>
</dbReference>
<dbReference type="Pfam" id="PF08282">
    <property type="entry name" value="Hydrolase_3"/>
    <property type="match status" value="1"/>
</dbReference>
<dbReference type="PROSITE" id="PS01228">
    <property type="entry name" value="COF_1"/>
    <property type="match status" value="1"/>
</dbReference>
<dbReference type="NCBIfam" id="TIGR00099">
    <property type="entry name" value="Cof-subfamily"/>
    <property type="match status" value="1"/>
</dbReference>
<dbReference type="EMBL" id="LIUT01000001">
    <property type="protein sequence ID" value="KOR90429.1"/>
    <property type="molecule type" value="Genomic_DNA"/>
</dbReference>
<dbReference type="GO" id="GO:0005829">
    <property type="term" value="C:cytosol"/>
    <property type="evidence" value="ECO:0007669"/>
    <property type="project" value="TreeGrafter"/>
</dbReference>
<dbReference type="GO" id="GO:0016791">
    <property type="term" value="F:phosphatase activity"/>
    <property type="evidence" value="ECO:0007669"/>
    <property type="project" value="UniProtKB-ARBA"/>
</dbReference>
<dbReference type="Gene3D" id="3.40.50.1000">
    <property type="entry name" value="HAD superfamily/HAD-like"/>
    <property type="match status" value="1"/>
</dbReference>
<dbReference type="PATRIC" id="fig|1705565.3.peg.5223"/>
<protein>
    <submittedName>
        <fullName evidence="1">Hydrolase</fullName>
    </submittedName>
</protein>
<evidence type="ECO:0000313" key="2">
    <source>
        <dbReference type="Proteomes" id="UP000036932"/>
    </source>
</evidence>
<keyword evidence="2" id="KW-1185">Reference proteome</keyword>
<dbReference type="InterPro" id="IPR023214">
    <property type="entry name" value="HAD_sf"/>
</dbReference>
<accession>A0A0M1P8S7</accession>
<proteinExistence type="predicted"/>
<dbReference type="CDD" id="cd07516">
    <property type="entry name" value="HAD_Pase"/>
    <property type="match status" value="1"/>
</dbReference>
<dbReference type="RefSeq" id="WP_054403365.1">
    <property type="nucleotide sequence ID" value="NZ_LIUT01000001.1"/>
</dbReference>
<comment type="caution">
    <text evidence="1">The sequence shown here is derived from an EMBL/GenBank/DDBJ whole genome shotgun (WGS) entry which is preliminary data.</text>
</comment>
<evidence type="ECO:0000313" key="1">
    <source>
        <dbReference type="EMBL" id="KOR90429.1"/>
    </source>
</evidence>